<evidence type="ECO:0000256" key="1">
    <source>
        <dbReference type="SAM" id="SignalP"/>
    </source>
</evidence>
<feature type="signal peptide" evidence="1">
    <location>
        <begin position="1"/>
        <end position="22"/>
    </location>
</feature>
<dbReference type="PROSITE" id="PS51257">
    <property type="entry name" value="PROKAR_LIPOPROTEIN"/>
    <property type="match status" value="1"/>
</dbReference>
<evidence type="ECO:0000313" key="4">
    <source>
        <dbReference type="Proteomes" id="UP001611548"/>
    </source>
</evidence>
<dbReference type="EMBL" id="JBIRWE010000007">
    <property type="protein sequence ID" value="MFI1965997.1"/>
    <property type="molecule type" value="Genomic_DNA"/>
</dbReference>
<dbReference type="CDD" id="cd13611">
    <property type="entry name" value="PBP2_YehZ"/>
    <property type="match status" value="1"/>
</dbReference>
<dbReference type="InterPro" id="IPR007210">
    <property type="entry name" value="ABC_Gly_betaine_transp_sub-bd"/>
</dbReference>
<accession>A0ABW7UX40</accession>
<dbReference type="Proteomes" id="UP001611548">
    <property type="component" value="Unassembled WGS sequence"/>
</dbReference>
<dbReference type="RefSeq" id="WP_055473390.1">
    <property type="nucleotide sequence ID" value="NZ_JBIRWE010000007.1"/>
</dbReference>
<reference evidence="3 4" key="1">
    <citation type="submission" date="2024-10" db="EMBL/GenBank/DDBJ databases">
        <title>The Natural Products Discovery Center: Release of the First 8490 Sequenced Strains for Exploring Actinobacteria Biosynthetic Diversity.</title>
        <authorList>
            <person name="Kalkreuter E."/>
            <person name="Kautsar S.A."/>
            <person name="Yang D."/>
            <person name="Bader C.D."/>
            <person name="Teijaro C.N."/>
            <person name="Fluegel L."/>
            <person name="Davis C.M."/>
            <person name="Simpson J.R."/>
            <person name="Lauterbach L."/>
            <person name="Steele A.D."/>
            <person name="Gui C."/>
            <person name="Meng S."/>
            <person name="Li G."/>
            <person name="Viehrig K."/>
            <person name="Ye F."/>
            <person name="Su P."/>
            <person name="Kiefer A.F."/>
            <person name="Nichols A."/>
            <person name="Cepeda A.J."/>
            <person name="Yan W."/>
            <person name="Fan B."/>
            <person name="Jiang Y."/>
            <person name="Adhikari A."/>
            <person name="Zheng C.-J."/>
            <person name="Schuster L."/>
            <person name="Cowan T.M."/>
            <person name="Smanski M.J."/>
            <person name="Chevrette M.G."/>
            <person name="De Carvalho L.P.S."/>
            <person name="Shen B."/>
        </authorList>
    </citation>
    <scope>NUCLEOTIDE SEQUENCE [LARGE SCALE GENOMIC DNA]</scope>
    <source>
        <strain evidence="3 4">NPDC020327</strain>
    </source>
</reference>
<gene>
    <name evidence="3" type="ORF">ACH429_18125</name>
</gene>
<dbReference type="Gene3D" id="3.40.190.120">
    <property type="entry name" value="Osmoprotection protein (prox), domain 2"/>
    <property type="match status" value="1"/>
</dbReference>
<proteinExistence type="predicted"/>
<comment type="caution">
    <text evidence="3">The sequence shown here is derived from an EMBL/GenBank/DDBJ whole genome shotgun (WGS) entry which is preliminary data.</text>
</comment>
<dbReference type="Pfam" id="PF04069">
    <property type="entry name" value="OpuAC"/>
    <property type="match status" value="1"/>
</dbReference>
<feature type="chain" id="PRO_5047345910" evidence="1">
    <location>
        <begin position="23"/>
        <end position="327"/>
    </location>
</feature>
<keyword evidence="1" id="KW-0732">Signal</keyword>
<keyword evidence="4" id="KW-1185">Reference proteome</keyword>
<dbReference type="Gene3D" id="3.40.190.10">
    <property type="entry name" value="Periplasmic binding protein-like II"/>
    <property type="match status" value="1"/>
</dbReference>
<organism evidence="3 4">
    <name type="scientific">Streptomyces pathocidini</name>
    <dbReference type="NCBI Taxonomy" id="1650571"/>
    <lineage>
        <taxon>Bacteria</taxon>
        <taxon>Bacillati</taxon>
        <taxon>Actinomycetota</taxon>
        <taxon>Actinomycetes</taxon>
        <taxon>Kitasatosporales</taxon>
        <taxon>Streptomycetaceae</taxon>
        <taxon>Streptomyces</taxon>
    </lineage>
</organism>
<name>A0ABW7UX40_9ACTN</name>
<evidence type="ECO:0000259" key="2">
    <source>
        <dbReference type="Pfam" id="PF04069"/>
    </source>
</evidence>
<feature type="domain" description="ABC-type glycine betaine transport system substrate-binding" evidence="2">
    <location>
        <begin position="51"/>
        <end position="319"/>
    </location>
</feature>
<evidence type="ECO:0000313" key="3">
    <source>
        <dbReference type="EMBL" id="MFI1965997.1"/>
    </source>
</evidence>
<sequence>MRGVRRRVRVAGTLLLSCAALAGCGLTSGSPMVDTVRPGSIGQGRPLAGARLTVTSKQFTEQIILGQIMGLAFKAAGADVLDRTSIQGSFGAREAVKTGAADGMYEYTGTAWITHLGNTKPIADPYEQWKAVRDADRANGITWLPAAPLDNTYALAANRANAEKYGLNDLSDVARLVKENPSAGTLCVESEFAARDDGLPGLEKAYGFAFPPGNIRKMDSGIIYTQLAKGSACTLGEVFTTDGRIAELDLKVLADNKDFFPNYNAAPEINTKAFDKHPAIARILDPISRKLTTQTAQKLNAKVDVGGEDPHAVAKQWLIQEGFIKSG</sequence>
<dbReference type="SUPFAM" id="SSF53850">
    <property type="entry name" value="Periplasmic binding protein-like II"/>
    <property type="match status" value="1"/>
</dbReference>
<protein>
    <submittedName>
        <fullName evidence="3">Glycine betaine ABC transporter substrate-binding protein</fullName>
    </submittedName>
</protein>